<organism evidence="4 5">
    <name type="scientific">Leptospira fletcheri</name>
    <dbReference type="NCBI Taxonomy" id="2484981"/>
    <lineage>
        <taxon>Bacteria</taxon>
        <taxon>Pseudomonadati</taxon>
        <taxon>Spirochaetota</taxon>
        <taxon>Spirochaetia</taxon>
        <taxon>Leptospirales</taxon>
        <taxon>Leptospiraceae</taxon>
        <taxon>Leptospira</taxon>
    </lineage>
</organism>
<keyword evidence="5" id="KW-1185">Reference proteome</keyword>
<dbReference type="PANTHER" id="PTHR37302">
    <property type="entry name" value="SLR1116 PROTEIN"/>
    <property type="match status" value="1"/>
</dbReference>
<dbReference type="SUPFAM" id="SSF109854">
    <property type="entry name" value="DinB/YfiT-like putative metalloenzymes"/>
    <property type="match status" value="1"/>
</dbReference>
<dbReference type="RefSeq" id="WP_135768968.1">
    <property type="nucleotide sequence ID" value="NZ_RQET01000012.1"/>
</dbReference>
<dbReference type="OrthoDB" id="119432at2"/>
<comment type="caution">
    <text evidence="4">The sequence shown here is derived from an EMBL/GenBank/DDBJ whole genome shotgun (WGS) entry which is preliminary data.</text>
</comment>
<feature type="binding site" evidence="3">
    <location>
        <position position="154"/>
    </location>
    <ligand>
        <name>a divalent metal cation</name>
        <dbReference type="ChEBI" id="CHEBI:60240"/>
    </ligand>
</feature>
<dbReference type="Pfam" id="PF05163">
    <property type="entry name" value="DinB"/>
    <property type="match status" value="1"/>
</dbReference>
<evidence type="ECO:0000313" key="4">
    <source>
        <dbReference type="EMBL" id="TGK08599.1"/>
    </source>
</evidence>
<evidence type="ECO:0000256" key="1">
    <source>
        <dbReference type="ARBA" id="ARBA00008635"/>
    </source>
</evidence>
<dbReference type="EMBL" id="RQET01000012">
    <property type="protein sequence ID" value="TGK08599.1"/>
    <property type="molecule type" value="Genomic_DNA"/>
</dbReference>
<evidence type="ECO:0000313" key="5">
    <source>
        <dbReference type="Proteomes" id="UP000298458"/>
    </source>
</evidence>
<dbReference type="Proteomes" id="UP000298458">
    <property type="component" value="Unassembled WGS sequence"/>
</dbReference>
<dbReference type="Gene3D" id="1.20.120.450">
    <property type="entry name" value="dinb family like domain"/>
    <property type="match status" value="1"/>
</dbReference>
<dbReference type="InterPro" id="IPR007837">
    <property type="entry name" value="DinB"/>
</dbReference>
<dbReference type="AlphaFoldDB" id="A0A4V3JD48"/>
<feature type="binding site" evidence="3">
    <location>
        <position position="50"/>
    </location>
    <ligand>
        <name>a divalent metal cation</name>
        <dbReference type="ChEBI" id="CHEBI:60240"/>
    </ligand>
</feature>
<evidence type="ECO:0000256" key="2">
    <source>
        <dbReference type="ARBA" id="ARBA00022723"/>
    </source>
</evidence>
<dbReference type="GO" id="GO:0046872">
    <property type="term" value="F:metal ion binding"/>
    <property type="evidence" value="ECO:0007669"/>
    <property type="project" value="UniProtKB-KW"/>
</dbReference>
<keyword evidence="2 3" id="KW-0479">Metal-binding</keyword>
<accession>A0A4V3JD48</accession>
<protein>
    <submittedName>
        <fullName evidence="4">Damage-inducible protein DinB</fullName>
    </submittedName>
</protein>
<dbReference type="InterPro" id="IPR034660">
    <property type="entry name" value="DinB/YfiT-like"/>
</dbReference>
<reference evidence="4" key="1">
    <citation type="journal article" date="2019" name="PLoS Negl. Trop. Dis.">
        <title>Revisiting the worldwide diversity of Leptospira species in the environment.</title>
        <authorList>
            <person name="Vincent A.T."/>
            <person name="Schiettekatte O."/>
            <person name="Bourhy P."/>
            <person name="Veyrier F.J."/>
            <person name="Picardeau M."/>
        </authorList>
    </citation>
    <scope>NUCLEOTIDE SEQUENCE [LARGE SCALE GENOMIC DNA]</scope>
    <source>
        <strain evidence="4">SSW15</strain>
    </source>
</reference>
<gene>
    <name evidence="4" type="ORF">EHO60_14695</name>
</gene>
<sequence>MKYKSNFATLAEYNLWMNESLYTAAEKLSDEIRKKDKGAFFSSIHGTFNHILWADKAWLARFEKNGFGSEILAQSVRFLSTSDVADYRFESYESFSDLKKERSELDHTIIRWIKDGLSEEKIMQNLQYKNTKGIPCVTPAYEVLTHFFNHQTHHRGQITTLLFQEGVDPGITDLIYFLRVRA</sequence>
<dbReference type="PANTHER" id="PTHR37302:SF1">
    <property type="entry name" value="PROTEIN DINB"/>
    <property type="match status" value="1"/>
</dbReference>
<comment type="similarity">
    <text evidence="1">Belongs to the DinB family.</text>
</comment>
<feature type="binding site" evidence="3">
    <location>
        <position position="150"/>
    </location>
    <ligand>
        <name>a divalent metal cation</name>
        <dbReference type="ChEBI" id="CHEBI:60240"/>
    </ligand>
</feature>
<proteinExistence type="inferred from homology"/>
<name>A0A4V3JD48_9LEPT</name>
<evidence type="ECO:0000256" key="3">
    <source>
        <dbReference type="PIRSR" id="PIRSR607837-1"/>
    </source>
</evidence>